<keyword evidence="2" id="KW-1185">Reference proteome</keyword>
<dbReference type="EMBL" id="PXXK01000142">
    <property type="protein sequence ID" value="RFN50270.1"/>
    <property type="molecule type" value="Genomic_DNA"/>
</dbReference>
<evidence type="ECO:0008006" key="3">
    <source>
        <dbReference type="Google" id="ProtNLM"/>
    </source>
</evidence>
<protein>
    <recommendedName>
        <fullName evidence="3">Histone</fullName>
    </recommendedName>
</protein>
<comment type="caution">
    <text evidence="1">The sequence shown here is derived from an EMBL/GenBank/DDBJ whole genome shotgun (WGS) entry which is preliminary data.</text>
</comment>
<dbReference type="InterPro" id="IPR009072">
    <property type="entry name" value="Histone-fold"/>
</dbReference>
<organism evidence="1 2">
    <name type="scientific">Fusarium flagelliforme</name>
    <dbReference type="NCBI Taxonomy" id="2675880"/>
    <lineage>
        <taxon>Eukaryota</taxon>
        <taxon>Fungi</taxon>
        <taxon>Dikarya</taxon>
        <taxon>Ascomycota</taxon>
        <taxon>Pezizomycotina</taxon>
        <taxon>Sordariomycetes</taxon>
        <taxon>Hypocreomycetidae</taxon>
        <taxon>Hypocreales</taxon>
        <taxon>Nectriaceae</taxon>
        <taxon>Fusarium</taxon>
        <taxon>Fusarium incarnatum-equiseti species complex</taxon>
    </lineage>
</organism>
<dbReference type="SUPFAM" id="SSF47113">
    <property type="entry name" value="Histone-fold"/>
    <property type="match status" value="1"/>
</dbReference>
<sequence length="107" mass="12069">MVVRKATSGFPEGWAKGSRQAALAGKRFNCKTDPFTLLVMKILEEQKPIAFRSIRIQKEAIRTLQECAEKHLISVLEGVAIFAEHAGRKAPIKKDFETLESLRPYVK</sequence>
<accession>A0A395MR53</accession>
<name>A0A395MR53_9HYPO</name>
<dbReference type="OrthoDB" id="5083091at2759"/>
<dbReference type="Proteomes" id="UP000265631">
    <property type="component" value="Unassembled WGS sequence"/>
</dbReference>
<dbReference type="Gene3D" id="1.10.20.10">
    <property type="entry name" value="Histone, subunit A"/>
    <property type="match status" value="1"/>
</dbReference>
<evidence type="ECO:0000313" key="1">
    <source>
        <dbReference type="EMBL" id="RFN50270.1"/>
    </source>
</evidence>
<dbReference type="AlphaFoldDB" id="A0A395MR53"/>
<reference evidence="1 2" key="1">
    <citation type="journal article" date="2018" name="PLoS Pathog.">
        <title>Evolution of structural diversity of trichothecenes, a family of toxins produced by plant pathogenic and entomopathogenic fungi.</title>
        <authorList>
            <person name="Proctor R.H."/>
            <person name="McCormick S.P."/>
            <person name="Kim H.S."/>
            <person name="Cardoza R.E."/>
            <person name="Stanley A.M."/>
            <person name="Lindo L."/>
            <person name="Kelly A."/>
            <person name="Brown D.W."/>
            <person name="Lee T."/>
            <person name="Vaughan M.M."/>
            <person name="Alexander N.J."/>
            <person name="Busman M."/>
            <person name="Gutierrez S."/>
        </authorList>
    </citation>
    <scope>NUCLEOTIDE SEQUENCE [LARGE SCALE GENOMIC DNA]</scope>
    <source>
        <strain evidence="1 2">NRRL 13405</strain>
    </source>
</reference>
<gene>
    <name evidence="1" type="ORF">FIE12Z_5449</name>
</gene>
<dbReference type="GO" id="GO:0046982">
    <property type="term" value="F:protein heterodimerization activity"/>
    <property type="evidence" value="ECO:0007669"/>
    <property type="project" value="InterPro"/>
</dbReference>
<evidence type="ECO:0000313" key="2">
    <source>
        <dbReference type="Proteomes" id="UP000265631"/>
    </source>
</evidence>
<proteinExistence type="predicted"/>